<dbReference type="GO" id="GO:0072579">
    <property type="term" value="P:glycine receptor clustering"/>
    <property type="evidence" value="ECO:0007669"/>
    <property type="project" value="TreeGrafter"/>
</dbReference>
<evidence type="ECO:0000256" key="8">
    <source>
        <dbReference type="ARBA" id="ARBA00022741"/>
    </source>
</evidence>
<evidence type="ECO:0000256" key="1">
    <source>
        <dbReference type="ARBA" id="ARBA00001946"/>
    </source>
</evidence>
<keyword evidence="6 13" id="KW-0808">Transferase</keyword>
<dbReference type="SUPFAM" id="SSF63867">
    <property type="entry name" value="MoeA C-terminal domain-like"/>
    <property type="match status" value="1"/>
</dbReference>
<feature type="domain" description="MoaB/Mog" evidence="14">
    <location>
        <begin position="47"/>
        <end position="193"/>
    </location>
</feature>
<dbReference type="Gene3D" id="3.90.105.10">
    <property type="entry name" value="Molybdopterin biosynthesis moea protein, domain 2"/>
    <property type="match status" value="1"/>
</dbReference>
<dbReference type="Pfam" id="PF03453">
    <property type="entry name" value="MoeA_N"/>
    <property type="match status" value="1"/>
</dbReference>
<dbReference type="FunCoup" id="A0A6I8THD0">
    <property type="interactions" value="747"/>
</dbReference>
<dbReference type="GO" id="GO:0099634">
    <property type="term" value="C:postsynaptic specialization membrane"/>
    <property type="evidence" value="ECO:0007669"/>
    <property type="project" value="GOC"/>
</dbReference>
<accession>A0A6I8THD0</accession>
<dbReference type="InterPro" id="IPR001453">
    <property type="entry name" value="MoaB/Mog_dom"/>
</dbReference>
<dbReference type="CDD" id="cd00886">
    <property type="entry name" value="MogA_MoaB"/>
    <property type="match status" value="1"/>
</dbReference>
<evidence type="ECO:0000256" key="12">
    <source>
        <dbReference type="ARBA" id="ARBA00023268"/>
    </source>
</evidence>
<comment type="pathway">
    <text evidence="2 13">Cofactor biosynthesis; molybdopterin biosynthesis.</text>
</comment>
<dbReference type="FunFam" id="2.40.340.10:FF:000007">
    <property type="entry name" value="Molybdopterin molybdenumtransferase"/>
    <property type="match status" value="1"/>
</dbReference>
<dbReference type="Pfam" id="PF03454">
    <property type="entry name" value="MoeA_C"/>
    <property type="match status" value="1"/>
</dbReference>
<evidence type="ECO:0000313" key="16">
    <source>
        <dbReference type="Proteomes" id="UP000008820"/>
    </source>
</evidence>
<keyword evidence="11 13" id="KW-0501">Molybdenum cofactor biosynthesis</keyword>
<comment type="similarity">
    <text evidence="13">Belongs to the MoeA family.</text>
</comment>
<gene>
    <name evidence="15" type="primary">5571587</name>
</gene>
<evidence type="ECO:0000256" key="5">
    <source>
        <dbReference type="ARBA" id="ARBA00022505"/>
    </source>
</evidence>
<evidence type="ECO:0000256" key="3">
    <source>
        <dbReference type="ARBA" id="ARBA00007589"/>
    </source>
</evidence>
<evidence type="ECO:0000256" key="7">
    <source>
        <dbReference type="ARBA" id="ARBA00022723"/>
    </source>
</evidence>
<keyword evidence="9" id="KW-0067">ATP-binding</keyword>
<comment type="similarity">
    <text evidence="3">In the N-terminal section; belongs to the MoaB/Mog family.</text>
</comment>
<dbReference type="PROSITE" id="PS01079">
    <property type="entry name" value="MOCF_BIOSYNTHESIS_2"/>
    <property type="match status" value="1"/>
</dbReference>
<dbReference type="PANTHER" id="PTHR10192:SF5">
    <property type="entry name" value="GEPHYRIN"/>
    <property type="match status" value="1"/>
</dbReference>
<dbReference type="InterPro" id="IPR005110">
    <property type="entry name" value="MoeA_linker/N"/>
</dbReference>
<dbReference type="InterPro" id="IPR036688">
    <property type="entry name" value="MoeA_C_domain_IV_sf"/>
</dbReference>
<dbReference type="CDD" id="cd00887">
    <property type="entry name" value="MoeA"/>
    <property type="match status" value="1"/>
</dbReference>
<keyword evidence="7 13" id="KW-0479">Metal-binding</keyword>
<dbReference type="NCBIfam" id="TIGR00177">
    <property type="entry name" value="molyb_syn"/>
    <property type="match status" value="2"/>
</dbReference>
<dbReference type="GO" id="GO:0046872">
    <property type="term" value="F:metal ion binding"/>
    <property type="evidence" value="ECO:0007669"/>
    <property type="project" value="UniProtKB-UniRule"/>
</dbReference>
<comment type="similarity">
    <text evidence="4">In the C-terminal section; belongs to the MoeA family.</text>
</comment>
<dbReference type="EnsemblMetazoa" id="AAEL009179-RB">
    <property type="protein sequence ID" value="AAEL009179-PB"/>
    <property type="gene ID" value="AAEL009179"/>
</dbReference>
<evidence type="ECO:0000313" key="15">
    <source>
        <dbReference type="EnsemblMetazoa" id="AAEL009179-PB"/>
    </source>
</evidence>
<keyword evidence="5 13" id="KW-0500">Molybdenum</keyword>
<dbReference type="Gene3D" id="2.40.340.10">
    <property type="entry name" value="MoeA, C-terminal, domain IV"/>
    <property type="match status" value="1"/>
</dbReference>
<keyword evidence="8" id="KW-0547">Nucleotide-binding</keyword>
<evidence type="ECO:0000256" key="9">
    <source>
        <dbReference type="ARBA" id="ARBA00022840"/>
    </source>
</evidence>
<comment type="catalytic activity">
    <reaction evidence="13">
        <text>adenylyl-molybdopterin + molybdate = Mo-molybdopterin + AMP + H(+)</text>
        <dbReference type="Rhea" id="RHEA:35047"/>
        <dbReference type="ChEBI" id="CHEBI:15378"/>
        <dbReference type="ChEBI" id="CHEBI:36264"/>
        <dbReference type="ChEBI" id="CHEBI:62727"/>
        <dbReference type="ChEBI" id="CHEBI:71302"/>
        <dbReference type="ChEBI" id="CHEBI:456215"/>
    </reaction>
</comment>
<organism evidence="15 16">
    <name type="scientific">Aedes aegypti</name>
    <name type="common">Yellowfever mosquito</name>
    <name type="synonym">Culex aegypti</name>
    <dbReference type="NCBI Taxonomy" id="7159"/>
    <lineage>
        <taxon>Eukaryota</taxon>
        <taxon>Metazoa</taxon>
        <taxon>Ecdysozoa</taxon>
        <taxon>Arthropoda</taxon>
        <taxon>Hexapoda</taxon>
        <taxon>Insecta</taxon>
        <taxon>Pterygota</taxon>
        <taxon>Neoptera</taxon>
        <taxon>Endopterygota</taxon>
        <taxon>Diptera</taxon>
        <taxon>Nematocera</taxon>
        <taxon>Culicoidea</taxon>
        <taxon>Culicidae</taxon>
        <taxon>Culicinae</taxon>
        <taxon>Aedini</taxon>
        <taxon>Aedes</taxon>
        <taxon>Stegomyia</taxon>
    </lineage>
</organism>
<dbReference type="SUPFAM" id="SSF53218">
    <property type="entry name" value="Molybdenum cofactor biosynthesis proteins"/>
    <property type="match status" value="2"/>
</dbReference>
<dbReference type="InterPro" id="IPR036135">
    <property type="entry name" value="MoeA_linker/N_sf"/>
</dbReference>
<dbReference type="Gene3D" id="2.170.190.11">
    <property type="entry name" value="Molybdopterin biosynthesis moea protein, domain 3"/>
    <property type="match status" value="1"/>
</dbReference>
<keyword evidence="12" id="KW-0511">Multifunctional enzyme</keyword>
<dbReference type="OrthoDB" id="4349954at2759"/>
<dbReference type="FunFam" id="2.170.190.11:FF:000001">
    <property type="entry name" value="Molybdopterin molybdenumtransferase"/>
    <property type="match status" value="1"/>
</dbReference>
<evidence type="ECO:0000259" key="14">
    <source>
        <dbReference type="SMART" id="SM00852"/>
    </source>
</evidence>
<dbReference type="PANTHER" id="PTHR10192">
    <property type="entry name" value="MOLYBDOPTERIN BIOSYNTHESIS PROTEIN"/>
    <property type="match status" value="1"/>
</dbReference>
<dbReference type="SUPFAM" id="SSF63882">
    <property type="entry name" value="MoeA N-terminal region -like"/>
    <property type="match status" value="1"/>
</dbReference>
<comment type="cofactor">
    <cofactor evidence="1 13">
        <name>Mg(2+)</name>
        <dbReference type="ChEBI" id="CHEBI:18420"/>
    </cofactor>
</comment>
<reference evidence="15" key="2">
    <citation type="submission" date="2020-05" db="UniProtKB">
        <authorList>
            <consortium name="EnsemblMetazoa"/>
        </authorList>
    </citation>
    <scope>IDENTIFICATION</scope>
    <source>
        <strain evidence="15">LVP_AGWG</strain>
    </source>
</reference>
<protein>
    <recommendedName>
        <fullName evidence="14">MoaB/Mog domain-containing protein</fullName>
    </recommendedName>
</protein>
<dbReference type="GO" id="GO:0061599">
    <property type="term" value="F:molybdopterin molybdotransferase activity"/>
    <property type="evidence" value="ECO:0007669"/>
    <property type="project" value="UniProtKB-UniRule"/>
</dbReference>
<dbReference type="GO" id="GO:0061598">
    <property type="term" value="F:molybdopterin adenylyltransferase activity"/>
    <property type="evidence" value="ECO:0007669"/>
    <property type="project" value="UniProtKB-UniRule"/>
</dbReference>
<reference evidence="15 16" key="1">
    <citation type="submission" date="2017-06" db="EMBL/GenBank/DDBJ databases">
        <title>Aedes aegypti genome working group (AGWG) sequencing and assembly.</title>
        <authorList>
            <consortium name="Aedes aegypti Genome Working Group (AGWG)"/>
            <person name="Matthews B.J."/>
        </authorList>
    </citation>
    <scope>NUCLEOTIDE SEQUENCE [LARGE SCALE GENOMIC DNA]</scope>
    <source>
        <strain evidence="15 16">LVP_AGWG</strain>
    </source>
</reference>
<evidence type="ECO:0000256" key="10">
    <source>
        <dbReference type="ARBA" id="ARBA00022842"/>
    </source>
</evidence>
<dbReference type="InterPro" id="IPR038987">
    <property type="entry name" value="MoeA-like"/>
</dbReference>
<keyword evidence="16" id="KW-1185">Reference proteome</keyword>
<dbReference type="GO" id="GO:0005829">
    <property type="term" value="C:cytosol"/>
    <property type="evidence" value="ECO:0007669"/>
    <property type="project" value="TreeGrafter"/>
</dbReference>
<dbReference type="GO" id="GO:0098970">
    <property type="term" value="P:postsynaptic neurotransmitter receptor diffusion trapping"/>
    <property type="evidence" value="ECO:0007669"/>
    <property type="project" value="TreeGrafter"/>
</dbReference>
<evidence type="ECO:0000256" key="4">
    <source>
        <dbReference type="ARBA" id="ARBA00008339"/>
    </source>
</evidence>
<dbReference type="GO" id="GO:0005524">
    <property type="term" value="F:ATP binding"/>
    <property type="evidence" value="ECO:0007669"/>
    <property type="project" value="UniProtKB-UniRule"/>
</dbReference>
<evidence type="ECO:0000256" key="13">
    <source>
        <dbReference type="RuleBase" id="RU365090"/>
    </source>
</evidence>
<dbReference type="GO" id="GO:0006777">
    <property type="term" value="P:Mo-molybdopterin cofactor biosynthetic process"/>
    <property type="evidence" value="ECO:0007669"/>
    <property type="project" value="UniProtKB-UniRule"/>
</dbReference>
<evidence type="ECO:0000256" key="11">
    <source>
        <dbReference type="ARBA" id="ARBA00023150"/>
    </source>
</evidence>
<proteinExistence type="inferred from homology"/>
<dbReference type="GO" id="GO:0030425">
    <property type="term" value="C:dendrite"/>
    <property type="evidence" value="ECO:0007669"/>
    <property type="project" value="TreeGrafter"/>
</dbReference>
<name>A0A6I8THD0_AEDAE</name>
<dbReference type="UniPathway" id="UPA00344"/>
<dbReference type="InterPro" id="IPR008284">
    <property type="entry name" value="MoCF_biosynth_CS"/>
</dbReference>
<feature type="domain" description="MoaB/Mog" evidence="14">
    <location>
        <begin position="403"/>
        <end position="550"/>
    </location>
</feature>
<comment type="function">
    <text evidence="13">Catalyzes two steps in the biosynthesis of the molybdenum cofactor. In the first step, molybdopterin is adenylated. Subsequently, molybdate is inserted into adenylated molybdopterin and AMP is released.</text>
</comment>
<dbReference type="Gene3D" id="3.40.980.10">
    <property type="entry name" value="MoaB/Mog-like domain"/>
    <property type="match status" value="2"/>
</dbReference>
<dbReference type="AlphaFoldDB" id="A0A6I8THD0"/>
<dbReference type="InParanoid" id="A0A6I8THD0"/>
<comment type="catalytic activity">
    <reaction evidence="13">
        <text>molybdopterin + ATP + H(+) = adenylyl-molybdopterin + diphosphate</text>
        <dbReference type="Rhea" id="RHEA:31331"/>
        <dbReference type="ChEBI" id="CHEBI:15378"/>
        <dbReference type="ChEBI" id="CHEBI:30616"/>
        <dbReference type="ChEBI" id="CHEBI:33019"/>
        <dbReference type="ChEBI" id="CHEBI:58698"/>
        <dbReference type="ChEBI" id="CHEBI:62727"/>
    </reaction>
</comment>
<dbReference type="GO" id="GO:0007529">
    <property type="term" value="P:establishment of synaptic specificity at neuromuscular junction"/>
    <property type="evidence" value="ECO:0007669"/>
    <property type="project" value="TreeGrafter"/>
</dbReference>
<evidence type="ECO:0000256" key="6">
    <source>
        <dbReference type="ARBA" id="ARBA00022679"/>
    </source>
</evidence>
<keyword evidence="10 13" id="KW-0460">Magnesium</keyword>
<dbReference type="Pfam" id="PF00994">
    <property type="entry name" value="MoCF_biosynth"/>
    <property type="match status" value="2"/>
</dbReference>
<dbReference type="InterPro" id="IPR005111">
    <property type="entry name" value="MoeA_C_domain_IV"/>
</dbReference>
<sequence length="654" mass="71872">MPDSVSVRLLSESITISYQQVVLYDRYRVFFPLFPCYYWLFACEMFSVITVSDTCSNGTATDSSGPHLVSLVKSKLNSTADINYVVIPDEIEIIKQSLIYAADVLRASAVFTTGGTGFAPRDVTPEATKAVINKEAPQLALAMTLKSLEKTKFAVLSRAICGIRNRTLIVNFPGSKKAVEECFLSIVELIPHMLQLLNDDIPKVREIHKKVQSEGGQQHVHVCPHATGKGGDDRNSPFPLIDVDEALQIILESIVSKSDPKKQFSRANIPPFRASIKDGYALKSVGGKGVKRVVGYVAAGSGLIGDNFNIDECYKINTGAPVPEQADAVIQIEDTKLISADNDIERIVEILTDPSPNLDIRSIGSDLRMAEEVFEYHFPVDAAQKSLLASIGEPLKVDKLKVVIISTGDELVHPYEASNQATSIEGKIYDSNTTMLVQLLRQFGFNEEQCEMQQLVVKDEYESLRKEIKAFTGVAHAIISTGGVSMGDKDFVKPVLQDLGYDLKFGRVNVKPGKPFTFANKGKTLFFGLPGNPVSAFVTFHLFALPALRKYLASINEAPCTLAKCVLPKISIELLTENYELDPRPEFARATVVSKNNKLYARITGKQVSSRLKSIVEADVLLHMPARSSSKTTMVKGEFLTASVLRADFISAYE</sequence>
<dbReference type="InterPro" id="IPR036425">
    <property type="entry name" value="MoaB/Mog-like_dom_sf"/>
</dbReference>
<evidence type="ECO:0000256" key="2">
    <source>
        <dbReference type="ARBA" id="ARBA00005046"/>
    </source>
</evidence>
<dbReference type="GO" id="GO:0097112">
    <property type="term" value="P:gamma-aminobutyric acid receptor clustering"/>
    <property type="evidence" value="ECO:0007669"/>
    <property type="project" value="TreeGrafter"/>
</dbReference>
<dbReference type="Proteomes" id="UP000008820">
    <property type="component" value="Chromosome 3"/>
</dbReference>
<dbReference type="SMART" id="SM00852">
    <property type="entry name" value="MoCF_biosynth"/>
    <property type="match status" value="2"/>
</dbReference>